<keyword evidence="1" id="KW-1133">Transmembrane helix</keyword>
<feature type="transmembrane region" description="Helical" evidence="1">
    <location>
        <begin position="121"/>
        <end position="140"/>
    </location>
</feature>
<keyword evidence="3" id="KW-1185">Reference proteome</keyword>
<reference evidence="2 3" key="1">
    <citation type="submission" date="2021-03" db="EMBL/GenBank/DDBJ databases">
        <title>Actinoplanes flavus sp. nov., a novel actinomycete isolated from Coconut Palm rhizosphere soil.</title>
        <authorList>
            <person name="Luo X."/>
        </authorList>
    </citation>
    <scope>NUCLEOTIDE SEQUENCE [LARGE SCALE GENOMIC DNA]</scope>
    <source>
        <strain evidence="2 3">NEAU-H7</strain>
    </source>
</reference>
<proteinExistence type="predicted"/>
<feature type="transmembrane region" description="Helical" evidence="1">
    <location>
        <begin position="34"/>
        <end position="54"/>
    </location>
</feature>
<organism evidence="2 3">
    <name type="scientific">Actinoplanes flavus</name>
    <dbReference type="NCBI Taxonomy" id="2820290"/>
    <lineage>
        <taxon>Bacteria</taxon>
        <taxon>Bacillati</taxon>
        <taxon>Actinomycetota</taxon>
        <taxon>Actinomycetes</taxon>
        <taxon>Micromonosporales</taxon>
        <taxon>Micromonosporaceae</taxon>
        <taxon>Actinoplanes</taxon>
    </lineage>
</organism>
<name>A0ABS3USC6_9ACTN</name>
<dbReference type="EMBL" id="JAGFNS010000021">
    <property type="protein sequence ID" value="MBO3741482.1"/>
    <property type="molecule type" value="Genomic_DNA"/>
</dbReference>
<keyword evidence="1" id="KW-0472">Membrane</keyword>
<accession>A0ABS3USC6</accession>
<sequence>MLTLSVAHVAMAGLVVGLLYQIGSVVSSYIDDRVAVAVCVGLAAVGAVFDIRAIRNDSYAPGLRRQTSKALAQRDDLPQWVAPMIWGLDTGTMWTTFRVSASTWVVMIAALLHVAPQWSGLVFGAAFTIPLSLAVIAGRGDVTELGGPGSRRVVQAMTVTVALLPAAVLAGSMAM</sequence>
<feature type="transmembrane region" description="Helical" evidence="1">
    <location>
        <begin position="93"/>
        <end position="114"/>
    </location>
</feature>
<keyword evidence="1" id="KW-0812">Transmembrane</keyword>
<evidence type="ECO:0000256" key="1">
    <source>
        <dbReference type="SAM" id="Phobius"/>
    </source>
</evidence>
<dbReference type="Proteomes" id="UP000679690">
    <property type="component" value="Unassembled WGS sequence"/>
</dbReference>
<evidence type="ECO:0000313" key="3">
    <source>
        <dbReference type="Proteomes" id="UP000679690"/>
    </source>
</evidence>
<feature type="transmembrane region" description="Helical" evidence="1">
    <location>
        <begin position="152"/>
        <end position="174"/>
    </location>
</feature>
<dbReference type="RefSeq" id="WP_208470628.1">
    <property type="nucleotide sequence ID" value="NZ_JAGFNS010000021.1"/>
</dbReference>
<comment type="caution">
    <text evidence="2">The sequence shown here is derived from an EMBL/GenBank/DDBJ whole genome shotgun (WGS) entry which is preliminary data.</text>
</comment>
<protein>
    <submittedName>
        <fullName evidence="2">Uncharacterized protein</fullName>
    </submittedName>
</protein>
<gene>
    <name evidence="2" type="ORF">J5X75_28635</name>
</gene>
<evidence type="ECO:0000313" key="2">
    <source>
        <dbReference type="EMBL" id="MBO3741482.1"/>
    </source>
</evidence>
<feature type="transmembrane region" description="Helical" evidence="1">
    <location>
        <begin position="6"/>
        <end position="22"/>
    </location>
</feature>